<accession>A0A1H2PQL7</accession>
<dbReference type="PANTHER" id="PTHR12526">
    <property type="entry name" value="GLYCOSYLTRANSFERASE"/>
    <property type="match status" value="1"/>
</dbReference>
<gene>
    <name evidence="5" type="ORF">SAMN05216551_10786</name>
</gene>
<dbReference type="CDD" id="cd03800">
    <property type="entry name" value="GT4_sucrose_synthase"/>
    <property type="match status" value="1"/>
</dbReference>
<reference evidence="6" key="1">
    <citation type="submission" date="2016-09" db="EMBL/GenBank/DDBJ databases">
        <authorList>
            <person name="Varghese N."/>
            <person name="Submissions S."/>
        </authorList>
    </citation>
    <scope>NUCLEOTIDE SEQUENCE [LARGE SCALE GENOMIC DNA]</scope>
    <source>
        <strain evidence="6">JS23</strain>
    </source>
</reference>
<name>A0A1H2PQL7_9BURK</name>
<evidence type="ECO:0000256" key="2">
    <source>
        <dbReference type="ARBA" id="ARBA00022679"/>
    </source>
</evidence>
<dbReference type="Proteomes" id="UP000243719">
    <property type="component" value="Unassembled WGS sequence"/>
</dbReference>
<evidence type="ECO:0000259" key="4">
    <source>
        <dbReference type="Pfam" id="PF13439"/>
    </source>
</evidence>
<dbReference type="SUPFAM" id="SSF53756">
    <property type="entry name" value="UDP-Glycosyltransferase/glycogen phosphorylase"/>
    <property type="match status" value="1"/>
</dbReference>
<feature type="domain" description="Glycosyl transferase family 1" evidence="3">
    <location>
        <begin position="208"/>
        <end position="385"/>
    </location>
</feature>
<dbReference type="AlphaFoldDB" id="A0A1H2PQL7"/>
<evidence type="ECO:0000259" key="3">
    <source>
        <dbReference type="Pfam" id="PF00534"/>
    </source>
</evidence>
<evidence type="ECO:0000313" key="5">
    <source>
        <dbReference type="EMBL" id="SDV49125.1"/>
    </source>
</evidence>
<dbReference type="STRING" id="1770053.SAMN05216551_10786"/>
<dbReference type="GO" id="GO:0016757">
    <property type="term" value="F:glycosyltransferase activity"/>
    <property type="evidence" value="ECO:0007669"/>
    <property type="project" value="UniProtKB-KW"/>
</dbReference>
<keyword evidence="2 5" id="KW-0808">Transferase</keyword>
<sequence>MLRIALISEHASPLAATGSVDAGGQNIYVAHVARQLARAGHQVDVFTRRDNPLLPEISRMGGGARVIHVPAGPPTAVPKEKLLPFIETFGDWMIEFARRQRQPYDVVHANFFMSGLAALRIKAALGTPVVTTFHALGKVRRLHQGEADGFPDERFAIEDRLVAESDRIVAECPQDYEDLINLYGASAASIDTVPCGFDSSEFAPQPRQLARRRLGWRDDEFAILQLGRLVPRKGVDNVIRSLAALSDAHRERARLYVVGGNSEIPNEIATPEIARLRGLAESLGVASRITFVGRRGRNDLRHFYSASDVFVTTPWYEPFGITPVEAMACGTAVIGSRVGGIQHTVVDGDTGLLVPPNDPTALAQALGRLMDNPALQASFGEAGLKRATRRYTWANVAAELAAVYARAAGLEPDEIEQLQPREFATLRTASSNARPLAL</sequence>
<proteinExistence type="predicted"/>
<dbReference type="InterPro" id="IPR028098">
    <property type="entry name" value="Glyco_trans_4-like_N"/>
</dbReference>
<dbReference type="InterPro" id="IPR001296">
    <property type="entry name" value="Glyco_trans_1"/>
</dbReference>
<dbReference type="PANTHER" id="PTHR12526:SF510">
    <property type="entry name" value="D-INOSITOL 3-PHOSPHATE GLYCOSYLTRANSFERASE"/>
    <property type="match status" value="1"/>
</dbReference>
<evidence type="ECO:0000256" key="1">
    <source>
        <dbReference type="ARBA" id="ARBA00022676"/>
    </source>
</evidence>
<dbReference type="Pfam" id="PF13439">
    <property type="entry name" value="Glyco_transf_4"/>
    <property type="match status" value="1"/>
</dbReference>
<keyword evidence="6" id="KW-1185">Reference proteome</keyword>
<evidence type="ECO:0000313" key="6">
    <source>
        <dbReference type="Proteomes" id="UP000243719"/>
    </source>
</evidence>
<feature type="domain" description="Glycosyltransferase subfamily 4-like N-terminal" evidence="4">
    <location>
        <begin position="23"/>
        <end position="200"/>
    </location>
</feature>
<keyword evidence="1" id="KW-0328">Glycosyltransferase</keyword>
<protein>
    <submittedName>
        <fullName evidence="5">Glycosyltransferase involved in cell wall bisynthesis</fullName>
    </submittedName>
</protein>
<dbReference type="EMBL" id="FNLO01000007">
    <property type="protein sequence ID" value="SDV49125.1"/>
    <property type="molecule type" value="Genomic_DNA"/>
</dbReference>
<dbReference type="Gene3D" id="3.40.50.2000">
    <property type="entry name" value="Glycogen Phosphorylase B"/>
    <property type="match status" value="2"/>
</dbReference>
<organism evidence="5 6">
    <name type="scientific">Chitinasiproducens palmae</name>
    <dbReference type="NCBI Taxonomy" id="1770053"/>
    <lineage>
        <taxon>Bacteria</taxon>
        <taxon>Pseudomonadati</taxon>
        <taxon>Pseudomonadota</taxon>
        <taxon>Betaproteobacteria</taxon>
        <taxon>Burkholderiales</taxon>
        <taxon>Burkholderiaceae</taxon>
        <taxon>Chitinasiproducens</taxon>
    </lineage>
</organism>
<dbReference type="Pfam" id="PF00534">
    <property type="entry name" value="Glycos_transf_1"/>
    <property type="match status" value="1"/>
</dbReference>